<evidence type="ECO:0000256" key="4">
    <source>
        <dbReference type="ARBA" id="ARBA00022692"/>
    </source>
</evidence>
<evidence type="ECO:0000256" key="2">
    <source>
        <dbReference type="ARBA" id="ARBA00010157"/>
    </source>
</evidence>
<keyword evidence="3" id="KW-1003">Cell membrane</keyword>
<keyword evidence="5 8" id="KW-1133">Transmembrane helix</keyword>
<feature type="transmembrane region" description="Helical" evidence="8">
    <location>
        <begin position="605"/>
        <end position="626"/>
    </location>
</feature>
<protein>
    <submittedName>
        <fullName evidence="10">MMPL family transporter</fullName>
    </submittedName>
</protein>
<feature type="transmembrane region" description="Helical" evidence="8">
    <location>
        <begin position="275"/>
        <end position="303"/>
    </location>
</feature>
<dbReference type="InterPro" id="IPR027417">
    <property type="entry name" value="P-loop_NTPase"/>
</dbReference>
<feature type="transmembrane region" description="Helical" evidence="8">
    <location>
        <begin position="309"/>
        <end position="335"/>
    </location>
</feature>
<proteinExistence type="inferred from homology"/>
<dbReference type="InterPro" id="IPR004869">
    <property type="entry name" value="MMPL_dom"/>
</dbReference>
<organism evidence="10 11">
    <name type="scientific">Microlunatus ginsengisoli</name>
    <dbReference type="NCBI Taxonomy" id="363863"/>
    <lineage>
        <taxon>Bacteria</taxon>
        <taxon>Bacillati</taxon>
        <taxon>Actinomycetota</taxon>
        <taxon>Actinomycetes</taxon>
        <taxon>Propionibacteriales</taxon>
        <taxon>Propionibacteriaceae</taxon>
        <taxon>Microlunatus</taxon>
    </lineage>
</organism>
<comment type="caution">
    <text evidence="10">The sequence shown here is derived from an EMBL/GenBank/DDBJ whole genome shotgun (WGS) entry which is preliminary data.</text>
</comment>
<evidence type="ECO:0000259" key="9">
    <source>
        <dbReference type="PROSITE" id="PS50156"/>
    </source>
</evidence>
<dbReference type="PANTHER" id="PTHR33406:SF11">
    <property type="entry name" value="MEMBRANE PROTEIN SCO6666-RELATED"/>
    <property type="match status" value="1"/>
</dbReference>
<dbReference type="InterPro" id="IPR000731">
    <property type="entry name" value="SSD"/>
</dbReference>
<evidence type="ECO:0000256" key="7">
    <source>
        <dbReference type="SAM" id="MobiDB-lite"/>
    </source>
</evidence>
<keyword evidence="6 8" id="KW-0472">Membrane</keyword>
<dbReference type="InterPro" id="IPR050545">
    <property type="entry name" value="Mycobact_MmpL"/>
</dbReference>
<dbReference type="Pfam" id="PF03176">
    <property type="entry name" value="MMPL"/>
    <property type="match status" value="2"/>
</dbReference>
<feature type="transmembrane region" description="Helical" evidence="8">
    <location>
        <begin position="409"/>
        <end position="433"/>
    </location>
</feature>
<dbReference type="SMART" id="SM00382">
    <property type="entry name" value="AAA"/>
    <property type="match status" value="1"/>
</dbReference>
<name>A0ABP7A0I3_9ACTN</name>
<evidence type="ECO:0000256" key="5">
    <source>
        <dbReference type="ARBA" id="ARBA00022989"/>
    </source>
</evidence>
<feature type="transmembrane region" description="Helical" evidence="8">
    <location>
        <begin position="180"/>
        <end position="200"/>
    </location>
</feature>
<feature type="transmembrane region" description="Helical" evidence="8">
    <location>
        <begin position="683"/>
        <end position="705"/>
    </location>
</feature>
<evidence type="ECO:0000256" key="6">
    <source>
        <dbReference type="ARBA" id="ARBA00023136"/>
    </source>
</evidence>
<feature type="domain" description="SSD" evidence="9">
    <location>
        <begin position="207"/>
        <end position="332"/>
    </location>
</feature>
<sequence>MSSFLYGLARSAFRRRGVFLLVWIAAAVLIGGFAGVASDKFEENFSLPGTESQTALDTLKRTFPQSVGTSAQVVVVAPDGKTVRDAAIEQAITESGKRFEQIDQVDGVTLPYDEHVKNLISDDGSAAIMMVRLDAGQGQIEDATYTAMEAETAALQQAIPGSTTSIGGDAYNDNRPGLSIVEGLGVVIALVVLLITLGSLRAAGMPLLTALLGVGITMALIFAATGFTTVSSTTPLLALMLGLAVGIDYALFIVSRHRDQLAAGLEPEESAARAVATAGSAVIFAGLTVMVALAGLAVAGIPFLTTMGVAAAVGVAVAVLIAITLLPALLGFAGAKLTPKKARKKAPADTEDSVLGLVHEAAEDERPLRQAQGTAGERATSSEERALSLSKGEDAPPTKPRRLGWQRRWVAIVTKVPALTIAVVVLGLGAMAIPAKDLQLALPSNRTADPGSHGRVTYDLIDEHFGVGYNGPLVVSARIVTSNDPLGVMDGIADDIKKLPGVASVPLATPNEDATMGIVQVVPTTGPDDPATKDLVKRIRALEPHWQQEYGVPTAVTGFTAVAIDISDRLGAALIPFGILVVGISLLLLTMVFRSIAVPIKATIGYLLSVGAAFGATAMVFEYGWGSSFFNVAQTGPVISFLPILLMGILFGLAMDYELFLVSRIREEYVHGDDARSAISDGFAASARVVVAAAIIMFSVFAAFVPEGEGPIKTIAFGLAIGVFVDAFIVRMTFVPAVLALLGRSAWWLPRWLDKILPTFDVEGEGLAHQLALRDWPSPDDDHLVLSDGLRLAGTDRDLALAVRPGEVLVVDGQVNSGKSALLLTLAGRMKLRGAHGDRARIKIAGLVLPQQSSAVRRSTAMIDCARIDGLRTELPAIQRRKPSVIFVDHADVLQRGEDTAALAELIDRTVADGRCVVLAARDRALIEDRINRPYRYLTLGPVPDLADARL</sequence>
<gene>
    <name evidence="10" type="ORF">GCM10022236_26890</name>
</gene>
<evidence type="ECO:0000256" key="1">
    <source>
        <dbReference type="ARBA" id="ARBA00004651"/>
    </source>
</evidence>
<evidence type="ECO:0000256" key="3">
    <source>
        <dbReference type="ARBA" id="ARBA00022475"/>
    </source>
</evidence>
<accession>A0ABP7A0I3</accession>
<reference evidence="11" key="1">
    <citation type="journal article" date="2019" name="Int. J. Syst. Evol. Microbiol.">
        <title>The Global Catalogue of Microorganisms (GCM) 10K type strain sequencing project: providing services to taxonomists for standard genome sequencing and annotation.</title>
        <authorList>
            <consortium name="The Broad Institute Genomics Platform"/>
            <consortium name="The Broad Institute Genome Sequencing Center for Infectious Disease"/>
            <person name="Wu L."/>
            <person name="Ma J."/>
        </authorList>
    </citation>
    <scope>NUCLEOTIDE SEQUENCE [LARGE SCALE GENOMIC DNA]</scope>
    <source>
        <strain evidence="11">JCM 16929</strain>
    </source>
</reference>
<dbReference type="InterPro" id="IPR003593">
    <property type="entry name" value="AAA+_ATPase"/>
</dbReference>
<feature type="compositionally biased region" description="Basic and acidic residues" evidence="7">
    <location>
        <begin position="380"/>
        <end position="396"/>
    </location>
</feature>
<comment type="similarity">
    <text evidence="2">Belongs to the resistance-nodulation-cell division (RND) (TC 2.A.6) family. MmpL subfamily.</text>
</comment>
<evidence type="ECO:0000313" key="10">
    <source>
        <dbReference type="EMBL" id="GAA3623098.1"/>
    </source>
</evidence>
<feature type="transmembrane region" description="Helical" evidence="8">
    <location>
        <begin position="236"/>
        <end position="254"/>
    </location>
</feature>
<keyword evidence="4 8" id="KW-0812">Transmembrane</keyword>
<keyword evidence="11" id="KW-1185">Reference proteome</keyword>
<dbReference type="RefSeq" id="WP_344805290.1">
    <property type="nucleotide sequence ID" value="NZ_BAABAB010000017.1"/>
</dbReference>
<feature type="transmembrane region" description="Helical" evidence="8">
    <location>
        <begin position="573"/>
        <end position="593"/>
    </location>
</feature>
<dbReference type="SUPFAM" id="SSF52540">
    <property type="entry name" value="P-loop containing nucleoside triphosphate hydrolases"/>
    <property type="match status" value="1"/>
</dbReference>
<feature type="transmembrane region" description="Helical" evidence="8">
    <location>
        <begin position="18"/>
        <end position="37"/>
    </location>
</feature>
<dbReference type="Proteomes" id="UP001501490">
    <property type="component" value="Unassembled WGS sequence"/>
</dbReference>
<evidence type="ECO:0000256" key="8">
    <source>
        <dbReference type="SAM" id="Phobius"/>
    </source>
</evidence>
<dbReference type="EMBL" id="BAABAB010000017">
    <property type="protein sequence ID" value="GAA3623098.1"/>
    <property type="molecule type" value="Genomic_DNA"/>
</dbReference>
<dbReference type="SUPFAM" id="SSF82866">
    <property type="entry name" value="Multidrug efflux transporter AcrB transmembrane domain"/>
    <property type="match status" value="2"/>
</dbReference>
<feature type="transmembrane region" description="Helical" evidence="8">
    <location>
        <begin position="207"/>
        <end position="230"/>
    </location>
</feature>
<feature type="transmembrane region" description="Helical" evidence="8">
    <location>
        <begin position="717"/>
        <end position="742"/>
    </location>
</feature>
<feature type="transmembrane region" description="Helical" evidence="8">
    <location>
        <begin position="638"/>
        <end position="662"/>
    </location>
</feature>
<evidence type="ECO:0000313" key="11">
    <source>
        <dbReference type="Proteomes" id="UP001501490"/>
    </source>
</evidence>
<dbReference type="Gene3D" id="1.20.1640.10">
    <property type="entry name" value="Multidrug efflux transporter AcrB transmembrane domain"/>
    <property type="match status" value="2"/>
</dbReference>
<feature type="region of interest" description="Disordered" evidence="7">
    <location>
        <begin position="366"/>
        <end position="400"/>
    </location>
</feature>
<dbReference type="PROSITE" id="PS50156">
    <property type="entry name" value="SSD"/>
    <property type="match status" value="1"/>
</dbReference>
<comment type="subcellular location">
    <subcellularLocation>
        <location evidence="1">Cell membrane</location>
        <topology evidence="1">Multi-pass membrane protein</topology>
    </subcellularLocation>
</comment>
<dbReference type="PANTHER" id="PTHR33406">
    <property type="entry name" value="MEMBRANE PROTEIN MJ1562-RELATED"/>
    <property type="match status" value="1"/>
</dbReference>